<dbReference type="AlphaFoldDB" id="A0A7J4XLY2"/>
<evidence type="ECO:0000259" key="1">
    <source>
        <dbReference type="Pfam" id="PF14207"/>
    </source>
</evidence>
<sequence length="223" mass="25532">MPMETYQVVIREYLEKKVEIEAEAPSLAVCAVEEKYNNAEVVLSADNHSGTDIALSAGDKLCGKYLQKTLFRTFVDDKLKQMIPIIEYEEKMRLAFGSPDNAIFEFENRSGADKAVCEINSEVEKVNLDTPFYNKVFISGKIRLTRRELEELPCPLCTKNVGDGVMQGIVQDAECEVNKWDYDDDNAELEFKFKDIRLREIEDAAVRHKIPYYDELHSQTVSL</sequence>
<protein>
    <recommendedName>
        <fullName evidence="1">DpnD/PcfM-like C-terminal domain-containing protein</fullName>
    </recommendedName>
</protein>
<organism evidence="2 3">
    <name type="scientific">Bacteroides salyersiae</name>
    <dbReference type="NCBI Taxonomy" id="291644"/>
    <lineage>
        <taxon>Bacteria</taxon>
        <taxon>Pseudomonadati</taxon>
        <taxon>Bacteroidota</taxon>
        <taxon>Bacteroidia</taxon>
        <taxon>Bacteroidales</taxon>
        <taxon>Bacteroidaceae</taxon>
        <taxon>Bacteroides</taxon>
    </lineage>
</organism>
<dbReference type="Pfam" id="PF14207">
    <property type="entry name" value="DpnD-PcfM"/>
    <property type="match status" value="1"/>
</dbReference>
<accession>A0A7J4XLY2</accession>
<comment type="caution">
    <text evidence="2">The sequence shown here is derived from an EMBL/GenBank/DDBJ whole genome shotgun (WGS) entry which is preliminary data.</text>
</comment>
<evidence type="ECO:0000313" key="3">
    <source>
        <dbReference type="Proteomes" id="UP000422221"/>
    </source>
</evidence>
<feature type="domain" description="DpnD/PcfM-like C-terminal" evidence="1">
    <location>
        <begin position="6"/>
        <end position="49"/>
    </location>
</feature>
<reference evidence="2 3" key="1">
    <citation type="journal article" date="2019" name="Nat. Med.">
        <title>A library of human gut bacterial isolates paired with longitudinal multiomics data enables mechanistic microbiome research.</title>
        <authorList>
            <person name="Poyet M."/>
            <person name="Groussin M."/>
            <person name="Gibbons S.M."/>
            <person name="Avila-Pacheco J."/>
            <person name="Jiang X."/>
            <person name="Kearney S.M."/>
            <person name="Perrotta A.R."/>
            <person name="Berdy B."/>
            <person name="Zhao S."/>
            <person name="Lieberman T.D."/>
            <person name="Swanson P.K."/>
            <person name="Smith M."/>
            <person name="Roesemann S."/>
            <person name="Alexander J.E."/>
            <person name="Rich S.A."/>
            <person name="Livny J."/>
            <person name="Vlamakis H."/>
            <person name="Clish C."/>
            <person name="Bullock K."/>
            <person name="Deik A."/>
            <person name="Scott J."/>
            <person name="Pierce K.A."/>
            <person name="Xavier R.J."/>
            <person name="Alm E.J."/>
        </authorList>
    </citation>
    <scope>NUCLEOTIDE SEQUENCE [LARGE SCALE GENOMIC DNA]</scope>
    <source>
        <strain evidence="2 3">BIOML-A10</strain>
    </source>
</reference>
<proteinExistence type="predicted"/>
<dbReference type="Proteomes" id="UP000422221">
    <property type="component" value="Unassembled WGS sequence"/>
</dbReference>
<dbReference type="InterPro" id="IPR025575">
    <property type="entry name" value="DpnD/PcfM_C"/>
</dbReference>
<gene>
    <name evidence="2" type="ORF">F3F73_06005</name>
</gene>
<name>A0A7J4XLY2_9BACE</name>
<evidence type="ECO:0000313" key="2">
    <source>
        <dbReference type="EMBL" id="KAA3767944.1"/>
    </source>
</evidence>
<dbReference type="EMBL" id="VWMK01000004">
    <property type="protein sequence ID" value="KAA3767944.1"/>
    <property type="molecule type" value="Genomic_DNA"/>
</dbReference>